<feature type="domain" description="VWFC" evidence="2">
    <location>
        <begin position="412"/>
        <end position="471"/>
    </location>
</feature>
<dbReference type="InterPro" id="IPR001007">
    <property type="entry name" value="VWF_dom"/>
</dbReference>
<dbReference type="AlphaFoldDB" id="A0AAE1KF76"/>
<evidence type="ECO:0000313" key="3">
    <source>
        <dbReference type="EMBL" id="KAK3873666.1"/>
    </source>
</evidence>
<feature type="domain" description="VWFC" evidence="2">
    <location>
        <begin position="734"/>
        <end position="797"/>
    </location>
</feature>
<comment type="caution">
    <text evidence="3">The sequence shown here is derived from an EMBL/GenBank/DDBJ whole genome shotgun (WGS) entry which is preliminary data.</text>
</comment>
<feature type="signal peptide" evidence="1">
    <location>
        <begin position="1"/>
        <end position="27"/>
    </location>
</feature>
<feature type="domain" description="VWFC" evidence="2">
    <location>
        <begin position="507"/>
        <end position="565"/>
    </location>
</feature>
<reference evidence="3" key="1">
    <citation type="submission" date="2023-10" db="EMBL/GenBank/DDBJ databases">
        <title>Genome assemblies of two species of porcelain crab, Petrolisthes cinctipes and Petrolisthes manimaculis (Anomura: Porcellanidae).</title>
        <authorList>
            <person name="Angst P."/>
        </authorList>
    </citation>
    <scope>NUCLEOTIDE SEQUENCE</scope>
    <source>
        <strain evidence="3">PB745_01</strain>
        <tissue evidence="3">Gill</tissue>
    </source>
</reference>
<keyword evidence="4" id="KW-1185">Reference proteome</keyword>
<organism evidence="3 4">
    <name type="scientific">Petrolisthes cinctipes</name>
    <name type="common">Flat porcelain crab</name>
    <dbReference type="NCBI Taxonomy" id="88211"/>
    <lineage>
        <taxon>Eukaryota</taxon>
        <taxon>Metazoa</taxon>
        <taxon>Ecdysozoa</taxon>
        <taxon>Arthropoda</taxon>
        <taxon>Crustacea</taxon>
        <taxon>Multicrustacea</taxon>
        <taxon>Malacostraca</taxon>
        <taxon>Eumalacostraca</taxon>
        <taxon>Eucarida</taxon>
        <taxon>Decapoda</taxon>
        <taxon>Pleocyemata</taxon>
        <taxon>Anomura</taxon>
        <taxon>Galatheoidea</taxon>
        <taxon>Porcellanidae</taxon>
        <taxon>Petrolisthes</taxon>
    </lineage>
</organism>
<feature type="domain" description="VWFC" evidence="2">
    <location>
        <begin position="669"/>
        <end position="730"/>
    </location>
</feature>
<keyword evidence="1" id="KW-0732">Signal</keyword>
<dbReference type="SMART" id="SM00214">
    <property type="entry name" value="VWC"/>
    <property type="match status" value="7"/>
</dbReference>
<evidence type="ECO:0000313" key="4">
    <source>
        <dbReference type="Proteomes" id="UP001286313"/>
    </source>
</evidence>
<dbReference type="Proteomes" id="UP001286313">
    <property type="component" value="Unassembled WGS sequence"/>
</dbReference>
<dbReference type="SUPFAM" id="SSF57603">
    <property type="entry name" value="FnI-like domain"/>
    <property type="match status" value="1"/>
</dbReference>
<evidence type="ECO:0000256" key="1">
    <source>
        <dbReference type="SAM" id="SignalP"/>
    </source>
</evidence>
<evidence type="ECO:0000259" key="2">
    <source>
        <dbReference type="SMART" id="SM00214"/>
    </source>
</evidence>
<gene>
    <name evidence="3" type="ORF">Pcinc_021334</name>
</gene>
<protein>
    <recommendedName>
        <fullName evidence="2">VWFC domain-containing protein</fullName>
    </recommendedName>
</protein>
<dbReference type="Gene3D" id="2.10.70.10">
    <property type="entry name" value="Complement Module, domain 1"/>
    <property type="match status" value="1"/>
</dbReference>
<feature type="chain" id="PRO_5042028547" description="VWFC domain-containing protein" evidence="1">
    <location>
        <begin position="28"/>
        <end position="798"/>
    </location>
</feature>
<feature type="domain" description="VWFC" evidence="2">
    <location>
        <begin position="143"/>
        <end position="199"/>
    </location>
</feature>
<feature type="domain" description="VWFC" evidence="2">
    <location>
        <begin position="600"/>
        <end position="665"/>
    </location>
</feature>
<dbReference type="EMBL" id="JAWQEG010002200">
    <property type="protein sequence ID" value="KAK3873666.1"/>
    <property type="molecule type" value="Genomic_DNA"/>
</dbReference>
<name>A0AAE1KF76_PETCI</name>
<proteinExistence type="predicted"/>
<accession>A0AAE1KF76</accession>
<sequence length="798" mass="87768">MEGVRRPPYWFLILVTLTTQNSLLVSATNKLLPGMVRPVTRDCEEAWECCRFPTTSQEYNNCCLGHKCCPSCVGVSKGCCYNSLIHLWGSVVETLPEACLNLVCAATFTPIPPYLTASLVLVPWDPQLCQEKPCNVDPNQLRCVDHTGLVRNVGDVWFPDRCHRCQCVEGNRVECQEVPVRCPVRPHPSCVEVPAPCCPNWNSVVLTRTGATASCTPPGKWMSVHGTCVHRRGFKSRPSRVLQNLVLTAGRLTWRESAVLNGSVAVLTVHQISDEIVVSCRALRTPRATTAYLCTTPCPAVLPGIVDNYHCSFSPASGCYDDDGVYHELHSSWQPDPCTTILCSEAGLKTIKIPCLPPPHQNCQAQTKPGQCCPTWTCGDDCSVLCPPPPHSSCTPYKPPLACCNEWNCSGCVDAEGNLHPLYSQWQAGPCTQQVCLPDGIVNMTKECPSPPHHNCQPKPRPGDCCPEWKCGPDCIAVSCILDPPGGDCQPVHDPLSCCPTYNCSGCYDDGVYHELHTSWQPDSCTTVFCTETGLKRMSVKCPPPPHHNCQSKTNPGDCCPVWVCGPDCSRVLCEGPPHPSCTPQKQPLDCCNKWNCSGCVDKAGVYHQPMSTWGKELCSLYMCVPGGLITTIPVHCPPFDPSNPPHPNCLEVQPEGECCPEWECGSECEDDAGVLHALYSHWQSDPCTYHMCTKEGIITRNMTCDLPDQPHSSCTKYLPPGECCPVWHCSRQCVDSFGTKRDVGEEWRSDDCTLHKCTSQGSFTIDLYEVCEILEPPTHTCELVKEPGECCPQWICH</sequence>
<feature type="domain" description="VWFC" evidence="2">
    <location>
        <begin position="319"/>
        <end position="378"/>
    </location>
</feature>